<reference evidence="3 4" key="1">
    <citation type="submission" date="2021-08" db="EMBL/GenBank/DDBJ databases">
        <authorList>
            <person name="Peeters C."/>
        </authorList>
    </citation>
    <scope>NUCLEOTIDE SEQUENCE [LARGE SCALE GENOMIC DNA]</scope>
    <source>
        <strain evidence="3 4">LMG 23992</strain>
    </source>
</reference>
<dbReference type="EMBL" id="CAJZAI010000005">
    <property type="protein sequence ID" value="CAG9174078.1"/>
    <property type="molecule type" value="Genomic_DNA"/>
</dbReference>
<name>A0ABN7YLX3_9BURK</name>
<dbReference type="InterPro" id="IPR021139">
    <property type="entry name" value="NYN"/>
</dbReference>
<evidence type="ECO:0000259" key="2">
    <source>
        <dbReference type="Pfam" id="PF01936"/>
    </source>
</evidence>
<keyword evidence="4" id="KW-1185">Reference proteome</keyword>
<feature type="domain" description="NYN" evidence="2">
    <location>
        <begin position="158"/>
        <end position="207"/>
    </location>
</feature>
<feature type="region of interest" description="Disordered" evidence="1">
    <location>
        <begin position="44"/>
        <end position="64"/>
    </location>
</feature>
<evidence type="ECO:0000256" key="1">
    <source>
        <dbReference type="SAM" id="MobiDB-lite"/>
    </source>
</evidence>
<accession>A0ABN7YLX3</accession>
<organism evidence="3 4">
    <name type="scientific">Cupriavidus laharis</name>
    <dbReference type="NCBI Taxonomy" id="151654"/>
    <lineage>
        <taxon>Bacteria</taxon>
        <taxon>Pseudomonadati</taxon>
        <taxon>Pseudomonadota</taxon>
        <taxon>Betaproteobacteria</taxon>
        <taxon>Burkholderiales</taxon>
        <taxon>Burkholderiaceae</taxon>
        <taxon>Cupriavidus</taxon>
    </lineage>
</organism>
<gene>
    <name evidence="3" type="ORF">LMG23992_02621</name>
</gene>
<comment type="caution">
    <text evidence="3">The sequence shown here is derived from an EMBL/GenBank/DDBJ whole genome shotgun (WGS) entry which is preliminary data.</text>
</comment>
<protein>
    <recommendedName>
        <fullName evidence="2">NYN domain-containing protein</fullName>
    </recommendedName>
</protein>
<sequence>MPTAILIDGAFFIKRFRAIEPENAHNPRRAAECAHRWACAHLAPKAPRRPGGAQDAPAERQRQRRERRELYRIFFYDCPPLDKKMHNPISKKAIDFSKSDEAIFRLALHEHLRGMRKVALRLGHLSAYTQWAIKPHKVGELLAGKIQMNDLRPEDVTVDIRQKGVDMRIGVDVSSLAFKKQVDQIVLIAGDADFVPAAKQARREGIDFILDPMWQTIPANLNEHIDGLRSTCPQKPRTANKAPLLVADEFQEAAAKRA</sequence>
<evidence type="ECO:0000313" key="3">
    <source>
        <dbReference type="EMBL" id="CAG9174078.1"/>
    </source>
</evidence>
<dbReference type="Gene3D" id="3.40.50.1010">
    <property type="entry name" value="5'-nuclease"/>
    <property type="match status" value="1"/>
</dbReference>
<dbReference type="Proteomes" id="UP000727654">
    <property type="component" value="Unassembled WGS sequence"/>
</dbReference>
<dbReference type="CDD" id="cd18722">
    <property type="entry name" value="PIN_NicB-like"/>
    <property type="match status" value="1"/>
</dbReference>
<proteinExistence type="predicted"/>
<evidence type="ECO:0000313" key="4">
    <source>
        <dbReference type="Proteomes" id="UP000727654"/>
    </source>
</evidence>
<dbReference type="Pfam" id="PF01936">
    <property type="entry name" value="NYN"/>
    <property type="match status" value="1"/>
</dbReference>
<dbReference type="RefSeq" id="WP_224080221.1">
    <property type="nucleotide sequence ID" value="NZ_CAJZAI010000005.1"/>
</dbReference>